<dbReference type="EMBL" id="CATNWA010002803">
    <property type="protein sequence ID" value="CAI9543781.1"/>
    <property type="molecule type" value="Genomic_DNA"/>
</dbReference>
<dbReference type="InterPro" id="IPR009057">
    <property type="entry name" value="Homeodomain-like_sf"/>
</dbReference>
<reference evidence="1" key="1">
    <citation type="submission" date="2023-05" db="EMBL/GenBank/DDBJ databases">
        <authorList>
            <person name="Stuckert A."/>
        </authorList>
    </citation>
    <scope>NUCLEOTIDE SEQUENCE</scope>
</reference>
<protein>
    <submittedName>
        <fullName evidence="1">Uncharacterized protein</fullName>
    </submittedName>
</protein>
<accession>A0ABN9B8G0</accession>
<gene>
    <name evidence="1" type="ORF">SPARVUS_LOCUS2372067</name>
</gene>
<comment type="caution">
    <text evidence="1">The sequence shown here is derived from an EMBL/GenBank/DDBJ whole genome shotgun (WGS) entry which is preliminary data.</text>
</comment>
<keyword evidence="2" id="KW-1185">Reference proteome</keyword>
<evidence type="ECO:0000313" key="2">
    <source>
        <dbReference type="Proteomes" id="UP001162483"/>
    </source>
</evidence>
<dbReference type="Proteomes" id="UP001162483">
    <property type="component" value="Unassembled WGS sequence"/>
</dbReference>
<proteinExistence type="predicted"/>
<dbReference type="Gene3D" id="1.10.10.10">
    <property type="entry name" value="Winged helix-like DNA-binding domain superfamily/Winged helix DNA-binding domain"/>
    <property type="match status" value="1"/>
</dbReference>
<organism evidence="1 2">
    <name type="scientific">Staurois parvus</name>
    <dbReference type="NCBI Taxonomy" id="386267"/>
    <lineage>
        <taxon>Eukaryota</taxon>
        <taxon>Metazoa</taxon>
        <taxon>Chordata</taxon>
        <taxon>Craniata</taxon>
        <taxon>Vertebrata</taxon>
        <taxon>Euteleostomi</taxon>
        <taxon>Amphibia</taxon>
        <taxon>Batrachia</taxon>
        <taxon>Anura</taxon>
        <taxon>Neobatrachia</taxon>
        <taxon>Ranoidea</taxon>
        <taxon>Ranidae</taxon>
        <taxon>Staurois</taxon>
    </lineage>
</organism>
<dbReference type="InterPro" id="IPR036388">
    <property type="entry name" value="WH-like_DNA-bd_sf"/>
</dbReference>
<evidence type="ECO:0000313" key="1">
    <source>
        <dbReference type="EMBL" id="CAI9543781.1"/>
    </source>
</evidence>
<dbReference type="SUPFAM" id="SSF46689">
    <property type="entry name" value="Homeodomain-like"/>
    <property type="match status" value="1"/>
</dbReference>
<name>A0ABN9B8G0_9NEOB</name>
<sequence>MSVETKERIIKLLQEGKSSWNVAKDVDCSQSAVCKIWIKYKVNGKVVKGKRTGRPGKASKLQDRKRKAICLENRKCTTK</sequence>